<proteinExistence type="inferred from homology"/>
<evidence type="ECO:0000259" key="2">
    <source>
        <dbReference type="Pfam" id="PF13556"/>
    </source>
</evidence>
<evidence type="ECO:0000259" key="3">
    <source>
        <dbReference type="Pfam" id="PF17853"/>
    </source>
</evidence>
<evidence type="ECO:0000313" key="4">
    <source>
        <dbReference type="EMBL" id="MFC5947300.1"/>
    </source>
</evidence>
<gene>
    <name evidence="4" type="ORF">ACFQH9_03285</name>
</gene>
<dbReference type="InterPro" id="IPR051448">
    <property type="entry name" value="CdaR-like_regulators"/>
</dbReference>
<dbReference type="EMBL" id="JBHSQK010000007">
    <property type="protein sequence ID" value="MFC5947300.1"/>
    <property type="molecule type" value="Genomic_DNA"/>
</dbReference>
<name>A0ABW1I258_9PSEU</name>
<feature type="domain" description="CdaR GGDEF-like" evidence="3">
    <location>
        <begin position="300"/>
        <end position="420"/>
    </location>
</feature>
<dbReference type="PANTHER" id="PTHR33744">
    <property type="entry name" value="CARBOHYDRATE DIACID REGULATOR"/>
    <property type="match status" value="1"/>
</dbReference>
<dbReference type="Gene3D" id="1.10.10.2840">
    <property type="entry name" value="PucR C-terminal helix-turn-helix domain"/>
    <property type="match status" value="1"/>
</dbReference>
<dbReference type="Pfam" id="PF13556">
    <property type="entry name" value="HTH_30"/>
    <property type="match status" value="1"/>
</dbReference>
<dbReference type="InterPro" id="IPR041522">
    <property type="entry name" value="CdaR_GGDEF"/>
</dbReference>
<evidence type="ECO:0000313" key="5">
    <source>
        <dbReference type="Proteomes" id="UP001596119"/>
    </source>
</evidence>
<feature type="domain" description="PucR C-terminal helix-turn-helix" evidence="2">
    <location>
        <begin position="476"/>
        <end position="533"/>
    </location>
</feature>
<sequence>MASPTTVRPEPPQQDVTAELTLVARAVRAELGAARCVVHARRPDGRLVRLAADGEPRGGVYTSAAVPLLVEGEVAGVLEVERLATGGRPPDDPPDDTAADRDAAAAAPYAGLAETILGRERQASVDARRRRELAELARTRELQRRLSAAVAGGTEGDALVALLANLLGTGVALLDAALRPLSWSAPEGPTVLHGSSFLPGTARVRAALADLGPERTSTVLPPEPDAGLMRRHLVAALVGEGEVSGYLDVVETGRRLGPADAVVVEYAAAVLALQSLSETRRAQAVVQARDDVLGELLRGSRTPDDLRRMAAHVGLEVDRPHLLVRLPVSDGRSARDGRAPASAVVAEALGVPVLAIAEPDAVVLLVGLPAGSAPEARVKAQLDAVLDRLGPLTGCRRAVVSAVCRRVEDYPAAHAECRDAEAIVAGFGGRPGVLDAADFRTLRLVVNGERTSVAVRFAETLLGPLRRNDAETGGDLTDTLRHYLACGAQVRATAKALGVHENTIRYRLGRIEHVGGLDLRRFDALLAAQLALQVDDLARGGGA</sequence>
<dbReference type="InterPro" id="IPR042070">
    <property type="entry name" value="PucR_C-HTH_sf"/>
</dbReference>
<reference evidence="5" key="1">
    <citation type="journal article" date="2019" name="Int. J. Syst. Evol. Microbiol.">
        <title>The Global Catalogue of Microorganisms (GCM) 10K type strain sequencing project: providing services to taxonomists for standard genome sequencing and annotation.</title>
        <authorList>
            <consortium name="The Broad Institute Genomics Platform"/>
            <consortium name="The Broad Institute Genome Sequencing Center for Infectious Disease"/>
            <person name="Wu L."/>
            <person name="Ma J."/>
        </authorList>
    </citation>
    <scope>NUCLEOTIDE SEQUENCE [LARGE SCALE GENOMIC DNA]</scope>
    <source>
        <strain evidence="5">CGMCC 4.7397</strain>
    </source>
</reference>
<dbReference type="RefSeq" id="WP_379564020.1">
    <property type="nucleotide sequence ID" value="NZ_JBHSQK010000007.1"/>
</dbReference>
<keyword evidence="5" id="KW-1185">Reference proteome</keyword>
<comment type="caution">
    <text evidence="4">The sequence shown here is derived from an EMBL/GenBank/DDBJ whole genome shotgun (WGS) entry which is preliminary data.</text>
</comment>
<protein>
    <submittedName>
        <fullName evidence="4">PucR family transcriptional regulator</fullName>
    </submittedName>
</protein>
<dbReference type="InterPro" id="IPR025736">
    <property type="entry name" value="PucR_C-HTH_dom"/>
</dbReference>
<evidence type="ECO:0000256" key="1">
    <source>
        <dbReference type="ARBA" id="ARBA00006754"/>
    </source>
</evidence>
<dbReference type="Pfam" id="PF17853">
    <property type="entry name" value="GGDEF_2"/>
    <property type="match status" value="1"/>
</dbReference>
<dbReference type="PANTHER" id="PTHR33744:SF7">
    <property type="entry name" value="PUCR FAMILY TRANSCRIPTIONAL REGULATOR"/>
    <property type="match status" value="1"/>
</dbReference>
<organism evidence="4 5">
    <name type="scientific">Pseudonocardia lutea</name>
    <dbReference type="NCBI Taxonomy" id="2172015"/>
    <lineage>
        <taxon>Bacteria</taxon>
        <taxon>Bacillati</taxon>
        <taxon>Actinomycetota</taxon>
        <taxon>Actinomycetes</taxon>
        <taxon>Pseudonocardiales</taxon>
        <taxon>Pseudonocardiaceae</taxon>
        <taxon>Pseudonocardia</taxon>
    </lineage>
</organism>
<comment type="similarity">
    <text evidence="1">Belongs to the CdaR family.</text>
</comment>
<dbReference type="Proteomes" id="UP001596119">
    <property type="component" value="Unassembled WGS sequence"/>
</dbReference>
<accession>A0ABW1I258</accession>